<dbReference type="InterPro" id="IPR002528">
    <property type="entry name" value="MATE_fam"/>
</dbReference>
<dbReference type="GO" id="GO:0015297">
    <property type="term" value="F:antiporter activity"/>
    <property type="evidence" value="ECO:0007669"/>
    <property type="project" value="InterPro"/>
</dbReference>
<dbReference type="Pfam" id="PF01554">
    <property type="entry name" value="MatE"/>
    <property type="match status" value="2"/>
</dbReference>
<feature type="transmembrane region" description="Helical" evidence="6">
    <location>
        <begin position="418"/>
        <end position="442"/>
    </location>
</feature>
<feature type="transmembrane region" description="Helical" evidence="6">
    <location>
        <begin position="281"/>
        <end position="303"/>
    </location>
</feature>
<evidence type="ECO:0000256" key="3">
    <source>
        <dbReference type="ARBA" id="ARBA00022692"/>
    </source>
</evidence>
<protein>
    <recommendedName>
        <fullName evidence="6">Protein DETOXIFICATION</fullName>
    </recommendedName>
    <alternativeName>
        <fullName evidence="6">Multidrug and toxic compound extrusion protein</fullName>
    </alternativeName>
</protein>
<feature type="compositionally biased region" description="Pro residues" evidence="7">
    <location>
        <begin position="1"/>
        <end position="14"/>
    </location>
</feature>
<evidence type="ECO:0000256" key="6">
    <source>
        <dbReference type="RuleBase" id="RU004914"/>
    </source>
</evidence>
<dbReference type="PANTHER" id="PTHR42893">
    <property type="entry name" value="PROTEIN DETOXIFICATION 44, CHLOROPLASTIC-RELATED"/>
    <property type="match status" value="1"/>
</dbReference>
<dbReference type="Proteomes" id="UP000515123">
    <property type="component" value="Linkage group 15"/>
</dbReference>
<keyword evidence="8" id="KW-1185">Reference proteome</keyword>
<evidence type="ECO:0000313" key="10">
    <source>
        <dbReference type="RefSeq" id="XP_020104158.1"/>
    </source>
</evidence>
<evidence type="ECO:0000313" key="8">
    <source>
        <dbReference type="Proteomes" id="UP000515123"/>
    </source>
</evidence>
<feature type="transmembrane region" description="Helical" evidence="6">
    <location>
        <begin position="379"/>
        <end position="398"/>
    </location>
</feature>
<organism evidence="10">
    <name type="scientific">Ananas comosus</name>
    <name type="common">Pineapple</name>
    <name type="synonym">Ananas ananas</name>
    <dbReference type="NCBI Taxonomy" id="4615"/>
    <lineage>
        <taxon>Eukaryota</taxon>
        <taxon>Viridiplantae</taxon>
        <taxon>Streptophyta</taxon>
        <taxon>Embryophyta</taxon>
        <taxon>Tracheophyta</taxon>
        <taxon>Spermatophyta</taxon>
        <taxon>Magnoliopsida</taxon>
        <taxon>Liliopsida</taxon>
        <taxon>Poales</taxon>
        <taxon>Bromeliaceae</taxon>
        <taxon>Bromelioideae</taxon>
        <taxon>Ananas</taxon>
    </lineage>
</organism>
<evidence type="ECO:0000256" key="2">
    <source>
        <dbReference type="ARBA" id="ARBA00010199"/>
    </source>
</evidence>
<accession>A0A6P5GE16</accession>
<feature type="region of interest" description="Disordered" evidence="7">
    <location>
        <begin position="1"/>
        <end position="69"/>
    </location>
</feature>
<gene>
    <name evidence="9 10" type="primary">LOC109721139</name>
</gene>
<dbReference type="RefSeq" id="XP_020104156.1">
    <property type="nucleotide sequence ID" value="XM_020248567.1"/>
</dbReference>
<name>A0A6P5GE16_ANACO</name>
<comment type="similarity">
    <text evidence="2 6">Belongs to the multi antimicrobial extrusion (MATE) (TC 2.A.66.1) family.</text>
</comment>
<keyword evidence="5 6" id="KW-0472">Membrane</keyword>
<dbReference type="OrthoDB" id="2126698at2759"/>
<comment type="subcellular location">
    <subcellularLocation>
        <location evidence="1">Membrane</location>
        <topology evidence="1">Multi-pass membrane protein</topology>
    </subcellularLocation>
</comment>
<evidence type="ECO:0000256" key="1">
    <source>
        <dbReference type="ARBA" id="ARBA00004141"/>
    </source>
</evidence>
<feature type="transmembrane region" description="Helical" evidence="6">
    <location>
        <begin position="454"/>
        <end position="479"/>
    </location>
</feature>
<sequence length="583" mass="62089">MEAHVPPPPPPPLAAPSDDTRDEENITIPDPSTENDDDGDDAAASKQGEDAQEEDLAANKDEDLSLPPISGRPRNTGLYLFIMDIRRVFKLDELGSEIMRIAVPAALALAADPLASLVDTAFIGRLGSVEIAAVGVSIAIFNQVSKVCIYPLVSVTTSFVAEEDAIISKAINEAVEHKTEDLEKAYSPADDNDLNDDLPPCTTTDSKTNCGASCLAAECTNLSRYGCKRKYIPSVSSALIVGGVLGLLQTVFLIFAAKLVLSIMGVKSGSPMLNPALRYLMLRSLGAPAVLLSLAMQGVFRGFKDTRTPLYATVAGDATNIILDPILIFVFHMGVSGAAIAHVISQYLITLILLCRLVQQVDVVPPNIKALKFSRFLRCGFLLLARVIAVTFCVTLAASLAAHHGPTVMAAFQICSQLWLATSLLADGLAVAGQAVLASAFAKKDHRKVVTATARVLQLSIVLGMALTVVLGVGMRFAAGIFSKDANVIKIIHKGIPFVAGTQTINSLAFVFDGVNFGASDYSYSAYSMVAVAAISIPCLIVLSSHHGFIGIWIALTIYMSLRTIASNWRMGAARGPWTFLRR</sequence>
<reference evidence="8" key="1">
    <citation type="journal article" date="2015" name="Nat. Genet.">
        <title>The pineapple genome and the evolution of CAM photosynthesis.</title>
        <authorList>
            <person name="Ming R."/>
            <person name="VanBuren R."/>
            <person name="Wai C.M."/>
            <person name="Tang H."/>
            <person name="Schatz M.C."/>
            <person name="Bowers J.E."/>
            <person name="Lyons E."/>
            <person name="Wang M.L."/>
            <person name="Chen J."/>
            <person name="Biggers E."/>
            <person name="Zhang J."/>
            <person name="Huang L."/>
            <person name="Zhang L."/>
            <person name="Miao W."/>
            <person name="Zhang J."/>
            <person name="Ye Z."/>
            <person name="Miao C."/>
            <person name="Lin Z."/>
            <person name="Wang H."/>
            <person name="Zhou H."/>
            <person name="Yim W.C."/>
            <person name="Priest H.D."/>
            <person name="Zheng C."/>
            <person name="Woodhouse M."/>
            <person name="Edger P.P."/>
            <person name="Guyot R."/>
            <person name="Guo H.B."/>
            <person name="Guo H."/>
            <person name="Zheng G."/>
            <person name="Singh R."/>
            <person name="Sharma A."/>
            <person name="Min X."/>
            <person name="Zheng Y."/>
            <person name="Lee H."/>
            <person name="Gurtowski J."/>
            <person name="Sedlazeck F.J."/>
            <person name="Harkess A."/>
            <person name="McKain M.R."/>
            <person name="Liao Z."/>
            <person name="Fang J."/>
            <person name="Liu J."/>
            <person name="Zhang X."/>
            <person name="Zhang Q."/>
            <person name="Hu W."/>
            <person name="Qin Y."/>
            <person name="Wang K."/>
            <person name="Chen L.Y."/>
            <person name="Shirley N."/>
            <person name="Lin Y.R."/>
            <person name="Liu L.Y."/>
            <person name="Hernandez A.G."/>
            <person name="Wright C.L."/>
            <person name="Bulone V."/>
            <person name="Tuskan G.A."/>
            <person name="Heath K."/>
            <person name="Zee F."/>
            <person name="Moore P.H."/>
            <person name="Sunkar R."/>
            <person name="Leebens-Mack J.H."/>
            <person name="Mockler T."/>
            <person name="Bennetzen J.L."/>
            <person name="Freeling M."/>
            <person name="Sankoff D."/>
            <person name="Paterson A.H."/>
            <person name="Zhu X."/>
            <person name="Yang X."/>
            <person name="Smith J.A."/>
            <person name="Cushman J.C."/>
            <person name="Paull R.E."/>
            <person name="Yu Q."/>
        </authorList>
    </citation>
    <scope>NUCLEOTIDE SEQUENCE [LARGE SCALE GENOMIC DNA]</scope>
    <source>
        <strain evidence="8">cv. F153</strain>
    </source>
</reference>
<keyword evidence="4 6" id="KW-1133">Transmembrane helix</keyword>
<dbReference type="CDD" id="cd13136">
    <property type="entry name" value="MATE_DinF_like"/>
    <property type="match status" value="1"/>
</dbReference>
<feature type="transmembrane region" description="Helical" evidence="6">
    <location>
        <begin position="491"/>
        <end position="512"/>
    </location>
</feature>
<evidence type="ECO:0000256" key="7">
    <source>
        <dbReference type="SAM" id="MobiDB-lite"/>
    </source>
</evidence>
<proteinExistence type="inferred from homology"/>
<dbReference type="GeneID" id="109721139"/>
<dbReference type="GO" id="GO:0042910">
    <property type="term" value="F:xenobiotic transmembrane transporter activity"/>
    <property type="evidence" value="ECO:0007669"/>
    <property type="project" value="InterPro"/>
</dbReference>
<dbReference type="AlphaFoldDB" id="A0A6P5GE16"/>
<evidence type="ECO:0000256" key="4">
    <source>
        <dbReference type="ARBA" id="ARBA00022989"/>
    </source>
</evidence>
<dbReference type="PANTHER" id="PTHR42893:SF4">
    <property type="entry name" value="PROTEIN DETOXIFICATION 42"/>
    <property type="match status" value="1"/>
</dbReference>
<feature type="transmembrane region" description="Helical" evidence="6">
    <location>
        <begin position="238"/>
        <end position="261"/>
    </location>
</feature>
<keyword evidence="3 6" id="KW-0812">Transmembrane</keyword>
<dbReference type="NCBIfam" id="TIGR00797">
    <property type="entry name" value="matE"/>
    <property type="match status" value="1"/>
</dbReference>
<feature type="transmembrane region" description="Helical" evidence="6">
    <location>
        <begin position="310"/>
        <end position="333"/>
    </location>
</feature>
<dbReference type="GO" id="GO:0016020">
    <property type="term" value="C:membrane"/>
    <property type="evidence" value="ECO:0007669"/>
    <property type="project" value="UniProtKB-SubCell"/>
</dbReference>
<feature type="transmembrane region" description="Helical" evidence="6">
    <location>
        <begin position="549"/>
        <end position="566"/>
    </location>
</feature>
<feature type="transmembrane region" description="Helical" evidence="6">
    <location>
        <begin position="524"/>
        <end position="543"/>
    </location>
</feature>
<dbReference type="RefSeq" id="XP_020104158.1">
    <property type="nucleotide sequence ID" value="XM_020248569.1"/>
</dbReference>
<dbReference type="InterPro" id="IPR044644">
    <property type="entry name" value="DinF-like"/>
</dbReference>
<reference evidence="9 10" key="2">
    <citation type="submission" date="2025-04" db="UniProtKB">
        <authorList>
            <consortium name="RefSeq"/>
        </authorList>
    </citation>
    <scope>IDENTIFICATION</scope>
    <source>
        <tissue evidence="9 10">Leaf</tissue>
    </source>
</reference>
<evidence type="ECO:0000256" key="5">
    <source>
        <dbReference type="ARBA" id="ARBA00023136"/>
    </source>
</evidence>
<evidence type="ECO:0000313" key="9">
    <source>
        <dbReference type="RefSeq" id="XP_020104156.1"/>
    </source>
</evidence>
<feature type="transmembrane region" description="Helical" evidence="6">
    <location>
        <begin position="339"/>
        <end position="358"/>
    </location>
</feature>